<evidence type="ECO:0000313" key="2">
    <source>
        <dbReference type="Proteomes" id="UP001156484"/>
    </source>
</evidence>
<evidence type="ECO:0000313" key="1">
    <source>
        <dbReference type="EMBL" id="UYP17916.1"/>
    </source>
</evidence>
<organism evidence="1 2">
    <name type="scientific">Rhodococcus sacchari</name>
    <dbReference type="NCBI Taxonomy" id="2962047"/>
    <lineage>
        <taxon>Bacteria</taxon>
        <taxon>Bacillati</taxon>
        <taxon>Actinomycetota</taxon>
        <taxon>Actinomycetes</taxon>
        <taxon>Mycobacteriales</taxon>
        <taxon>Nocardiaceae</taxon>
        <taxon>Rhodococcus</taxon>
    </lineage>
</organism>
<sequence length="261" mass="28677">MIETFDPPLADSNSAISRLRVPLEKSIHLDKDFFHNRPGPAFGQLKLGPFDNDLTVQAAAEPIGTRVIVHGNITDSAGVPVKHALVEIWQANSAGGYRDSLDVSGFPLDPNFYGAGRCLTDARGYYRFTTIRPGPYPAMFKDGARVWRASHIHFSVLGAGCSSRLITQMYFEGDPLIRMDRMINAIPDRRGQERLIAKLEPENSISESFGPSRTLPTVDGSGAVIYPPKRTDPGAQLTKNPSALCYRFDVVLRGSAQTPFE</sequence>
<reference evidence="1" key="1">
    <citation type="submission" date="2022-10" db="EMBL/GenBank/DDBJ databases">
        <title>Rhodococcus ferula Z13 complete genome.</title>
        <authorList>
            <person name="Long X."/>
            <person name="Zang M."/>
        </authorList>
    </citation>
    <scope>NUCLEOTIDE SEQUENCE</scope>
    <source>
        <strain evidence="1">Z13</strain>
    </source>
</reference>
<gene>
    <name evidence="1" type="ORF">OED52_14730</name>
</gene>
<name>A0ACD4DCZ8_9NOCA</name>
<protein>
    <submittedName>
        <fullName evidence="1">Protocatechuate 3,4-dioxygenase subunit beta</fullName>
    </submittedName>
</protein>
<accession>A0ACD4DCZ8</accession>
<keyword evidence="2" id="KW-1185">Reference proteome</keyword>
<dbReference type="EMBL" id="CP107551">
    <property type="protein sequence ID" value="UYP17916.1"/>
    <property type="molecule type" value="Genomic_DNA"/>
</dbReference>
<proteinExistence type="predicted"/>
<dbReference type="Proteomes" id="UP001156484">
    <property type="component" value="Chromosome"/>
</dbReference>